<organism evidence="1 2">
    <name type="scientific">Chryseobacterium kimseyorum</name>
    <dbReference type="NCBI Taxonomy" id="2984028"/>
    <lineage>
        <taxon>Bacteria</taxon>
        <taxon>Pseudomonadati</taxon>
        <taxon>Bacteroidota</taxon>
        <taxon>Flavobacteriia</taxon>
        <taxon>Flavobacteriales</taxon>
        <taxon>Weeksellaceae</taxon>
        <taxon>Chryseobacterium group</taxon>
        <taxon>Chryseobacterium</taxon>
    </lineage>
</organism>
<accession>A0ABT3HYP3</accession>
<dbReference type="Proteomes" id="UP001163731">
    <property type="component" value="Unassembled WGS sequence"/>
</dbReference>
<proteinExistence type="predicted"/>
<dbReference type="RefSeq" id="WP_264750104.1">
    <property type="nucleotide sequence ID" value="NZ_JAPDHW010000006.1"/>
</dbReference>
<evidence type="ECO:0000313" key="2">
    <source>
        <dbReference type="Proteomes" id="UP001163731"/>
    </source>
</evidence>
<gene>
    <name evidence="1" type="ORF">OMO38_10350</name>
</gene>
<evidence type="ECO:0000313" key="1">
    <source>
        <dbReference type="EMBL" id="MCW3168922.1"/>
    </source>
</evidence>
<reference evidence="1" key="1">
    <citation type="submission" date="2022-10" db="EMBL/GenBank/DDBJ databases">
        <title>Chryseobacterium babae sp. nov. isolated from the gut of the beetle Oryctes rhinoceros, and Chryseobacterium kimseyorum sp. nov., isolated from a stick insect rearing cage.</title>
        <authorList>
            <person name="Shelomi M."/>
            <person name="Han C.-J."/>
            <person name="Chen W.-M."/>
            <person name="Chen H.-K."/>
            <person name="Liaw S.-J."/>
            <person name="Muhle E."/>
            <person name="Clermont D."/>
        </authorList>
    </citation>
    <scope>NUCLEOTIDE SEQUENCE</scope>
    <source>
        <strain evidence="1">09-1422</strain>
    </source>
</reference>
<comment type="caution">
    <text evidence="1">The sequence shown here is derived from an EMBL/GenBank/DDBJ whole genome shotgun (WGS) entry which is preliminary data.</text>
</comment>
<sequence>MAGSLNDLERRLLNAMESITEDSLRIIEVEGLNFIKKNFRDQGFNDASIEKWQERKTTDDRGRDKTRYRTNRRGQIGELTKFGRKEMRRAILTGHNTGGDKLRNSFHARRRNLSIVFYTYKNYAKAHNEGDGVLPKRQFMGESTYLNKKIGDKIKRTLDRALR</sequence>
<keyword evidence="2" id="KW-1185">Reference proteome</keyword>
<protein>
    <submittedName>
        <fullName evidence="1">Phage morphogenesis protein</fullName>
    </submittedName>
</protein>
<name>A0ABT3HYP3_9FLAO</name>
<dbReference type="EMBL" id="JAPDHW010000006">
    <property type="protein sequence ID" value="MCW3168922.1"/>
    <property type="molecule type" value="Genomic_DNA"/>
</dbReference>